<feature type="compositionally biased region" description="Basic and acidic residues" evidence="1">
    <location>
        <begin position="75"/>
        <end position="93"/>
    </location>
</feature>
<protein>
    <submittedName>
        <fullName evidence="2">Uncharacterized protein</fullName>
    </submittedName>
</protein>
<proteinExistence type="predicted"/>
<evidence type="ECO:0000256" key="1">
    <source>
        <dbReference type="SAM" id="MobiDB-lite"/>
    </source>
</evidence>
<name>A0A1D1URB4_RAMVA</name>
<comment type="caution">
    <text evidence="2">The sequence shown here is derived from an EMBL/GenBank/DDBJ whole genome shotgun (WGS) entry which is preliminary data.</text>
</comment>
<dbReference type="Proteomes" id="UP000186922">
    <property type="component" value="Unassembled WGS sequence"/>
</dbReference>
<feature type="region of interest" description="Disordered" evidence="1">
    <location>
        <begin position="1"/>
        <end position="93"/>
    </location>
</feature>
<sequence length="93" mass="10127">MMQLLPCQHNGQATAVASKAFTSRKKPVRLLSDSSASSDGESKSDGINLKPQKTESKVPLTLSGSMKPSPPRKFPSYDEASKGYEKRKLELES</sequence>
<evidence type="ECO:0000313" key="2">
    <source>
        <dbReference type="EMBL" id="GAU92236.1"/>
    </source>
</evidence>
<reference evidence="2 3" key="1">
    <citation type="journal article" date="2016" name="Nat. Commun.">
        <title>Extremotolerant tardigrade genome and improved radiotolerance of human cultured cells by tardigrade-unique protein.</title>
        <authorList>
            <person name="Hashimoto T."/>
            <person name="Horikawa D.D."/>
            <person name="Saito Y."/>
            <person name="Kuwahara H."/>
            <person name="Kozuka-Hata H."/>
            <person name="Shin-I T."/>
            <person name="Minakuchi Y."/>
            <person name="Ohishi K."/>
            <person name="Motoyama A."/>
            <person name="Aizu T."/>
            <person name="Enomoto A."/>
            <person name="Kondo K."/>
            <person name="Tanaka S."/>
            <person name="Hara Y."/>
            <person name="Koshikawa S."/>
            <person name="Sagara H."/>
            <person name="Miura T."/>
            <person name="Yokobori S."/>
            <person name="Miyagawa K."/>
            <person name="Suzuki Y."/>
            <person name="Kubo T."/>
            <person name="Oyama M."/>
            <person name="Kohara Y."/>
            <person name="Fujiyama A."/>
            <person name="Arakawa K."/>
            <person name="Katayama T."/>
            <person name="Toyoda A."/>
            <person name="Kunieda T."/>
        </authorList>
    </citation>
    <scope>NUCLEOTIDE SEQUENCE [LARGE SCALE GENOMIC DNA]</scope>
    <source>
        <strain evidence="2 3">YOKOZUNA-1</strain>
    </source>
</reference>
<organism evidence="2 3">
    <name type="scientific">Ramazzottius varieornatus</name>
    <name type="common">Water bear</name>
    <name type="synonym">Tardigrade</name>
    <dbReference type="NCBI Taxonomy" id="947166"/>
    <lineage>
        <taxon>Eukaryota</taxon>
        <taxon>Metazoa</taxon>
        <taxon>Ecdysozoa</taxon>
        <taxon>Tardigrada</taxon>
        <taxon>Eutardigrada</taxon>
        <taxon>Parachela</taxon>
        <taxon>Hypsibioidea</taxon>
        <taxon>Ramazzottiidae</taxon>
        <taxon>Ramazzottius</taxon>
    </lineage>
</organism>
<keyword evidence="3" id="KW-1185">Reference proteome</keyword>
<dbReference type="AlphaFoldDB" id="A0A1D1URB4"/>
<gene>
    <name evidence="2" type="primary">RvY_04344-1</name>
    <name evidence="2" type="synonym">RvY_04344.1</name>
    <name evidence="2" type="ORF">RvY_04344</name>
</gene>
<evidence type="ECO:0000313" key="3">
    <source>
        <dbReference type="Proteomes" id="UP000186922"/>
    </source>
</evidence>
<accession>A0A1D1URB4</accession>
<dbReference type="EMBL" id="BDGG01000002">
    <property type="protein sequence ID" value="GAU92236.1"/>
    <property type="molecule type" value="Genomic_DNA"/>
</dbReference>